<dbReference type="PANTHER" id="PTHR43046">
    <property type="entry name" value="GDP-MANNOSE MANNOSYL HYDROLASE"/>
    <property type="match status" value="1"/>
</dbReference>
<comment type="cofactor">
    <cofactor evidence="1">
        <name>Mg(2+)</name>
        <dbReference type="ChEBI" id="CHEBI:18420"/>
    </cofactor>
</comment>
<dbReference type="PRINTS" id="PR00502">
    <property type="entry name" value="NUDIXFAMILY"/>
</dbReference>
<sequence>MSLRVKAEPVLRPLMQAWWRVRRPMTMGVRALVENDAGHVLLVRHTYVDGWFFPGGGIERGETAEDALVKELAEEAGIAPTAPPDLFGIYSNERVFRGDHVLLYRVRHWQVCGGEKAGEIAETGWFDPYHPPEGITGGTQRRLREVFSGEARTSAW</sequence>
<gene>
    <name evidence="4" type="ORF">V0U35_12085</name>
</gene>
<keyword evidence="2" id="KW-0378">Hydrolase</keyword>
<dbReference type="PROSITE" id="PS51462">
    <property type="entry name" value="NUDIX"/>
    <property type="match status" value="1"/>
</dbReference>
<dbReference type="InterPro" id="IPR015797">
    <property type="entry name" value="NUDIX_hydrolase-like_dom_sf"/>
</dbReference>
<dbReference type="Gene3D" id="3.90.79.10">
    <property type="entry name" value="Nucleoside Triphosphate Pyrophosphohydrolase"/>
    <property type="match status" value="1"/>
</dbReference>
<dbReference type="Proteomes" id="UP001310692">
    <property type="component" value="Unassembled WGS sequence"/>
</dbReference>
<dbReference type="InterPro" id="IPR000086">
    <property type="entry name" value="NUDIX_hydrolase_dom"/>
</dbReference>
<dbReference type="SUPFAM" id="SSF55811">
    <property type="entry name" value="Nudix"/>
    <property type="match status" value="1"/>
</dbReference>
<protein>
    <submittedName>
        <fullName evidence="4">NUDIX domain-containing protein</fullName>
    </submittedName>
</protein>
<keyword evidence="5" id="KW-1185">Reference proteome</keyword>
<feature type="domain" description="Nudix hydrolase" evidence="3">
    <location>
        <begin position="24"/>
        <end position="148"/>
    </location>
</feature>
<evidence type="ECO:0000256" key="2">
    <source>
        <dbReference type="ARBA" id="ARBA00022801"/>
    </source>
</evidence>
<accession>A0ABU7M0S3</accession>
<dbReference type="InterPro" id="IPR020476">
    <property type="entry name" value="Nudix_hydrolase"/>
</dbReference>
<evidence type="ECO:0000313" key="5">
    <source>
        <dbReference type="Proteomes" id="UP001310692"/>
    </source>
</evidence>
<dbReference type="RefSeq" id="WP_330196978.1">
    <property type="nucleotide sequence ID" value="NZ_JAZDRO010000005.1"/>
</dbReference>
<organism evidence="4 5">
    <name type="scientific">Hyphobacterium marinum</name>
    <dbReference type="NCBI Taxonomy" id="3116574"/>
    <lineage>
        <taxon>Bacteria</taxon>
        <taxon>Pseudomonadati</taxon>
        <taxon>Pseudomonadota</taxon>
        <taxon>Alphaproteobacteria</taxon>
        <taxon>Maricaulales</taxon>
        <taxon>Maricaulaceae</taxon>
        <taxon>Hyphobacterium</taxon>
    </lineage>
</organism>
<reference evidence="4 5" key="1">
    <citation type="submission" date="2024-01" db="EMBL/GenBank/DDBJ databases">
        <title>Hyphobacterium bacterium isolated from marine sediment.</title>
        <authorList>
            <person name="Zhao S."/>
        </authorList>
    </citation>
    <scope>NUCLEOTIDE SEQUENCE [LARGE SCALE GENOMIC DNA]</scope>
    <source>
        <strain evidence="4 5">Y60-23</strain>
    </source>
</reference>
<dbReference type="PANTHER" id="PTHR43046:SF14">
    <property type="entry name" value="MUTT_NUDIX FAMILY PROTEIN"/>
    <property type="match status" value="1"/>
</dbReference>
<dbReference type="CDD" id="cd04680">
    <property type="entry name" value="NUDIX_Hydrolase"/>
    <property type="match status" value="1"/>
</dbReference>
<name>A0ABU7M0S3_9PROT</name>
<dbReference type="Pfam" id="PF00293">
    <property type="entry name" value="NUDIX"/>
    <property type="match status" value="1"/>
</dbReference>
<evidence type="ECO:0000313" key="4">
    <source>
        <dbReference type="EMBL" id="MEE2567417.1"/>
    </source>
</evidence>
<evidence type="ECO:0000259" key="3">
    <source>
        <dbReference type="PROSITE" id="PS51462"/>
    </source>
</evidence>
<evidence type="ECO:0000256" key="1">
    <source>
        <dbReference type="ARBA" id="ARBA00001946"/>
    </source>
</evidence>
<dbReference type="EMBL" id="JAZDRO010000005">
    <property type="protein sequence ID" value="MEE2567417.1"/>
    <property type="molecule type" value="Genomic_DNA"/>
</dbReference>
<proteinExistence type="predicted"/>
<comment type="caution">
    <text evidence="4">The sequence shown here is derived from an EMBL/GenBank/DDBJ whole genome shotgun (WGS) entry which is preliminary data.</text>
</comment>